<evidence type="ECO:0008006" key="2">
    <source>
        <dbReference type="Google" id="ProtNLM"/>
    </source>
</evidence>
<proteinExistence type="predicted"/>
<protein>
    <recommendedName>
        <fullName evidence="2">Lipoprotein</fullName>
    </recommendedName>
</protein>
<organism evidence="1">
    <name type="scientific">Marinobacter nauticus</name>
    <name type="common">Marinobacter hydrocarbonoclasticus</name>
    <name type="synonym">Marinobacter aquaeolei</name>
    <dbReference type="NCBI Taxonomy" id="2743"/>
    <lineage>
        <taxon>Bacteria</taxon>
        <taxon>Pseudomonadati</taxon>
        <taxon>Pseudomonadota</taxon>
        <taxon>Gammaproteobacteria</taxon>
        <taxon>Pseudomonadales</taxon>
        <taxon>Marinobacteraceae</taxon>
        <taxon>Marinobacter</taxon>
    </lineage>
</organism>
<evidence type="ECO:0000313" key="1">
    <source>
        <dbReference type="EMBL" id="BBJ04486.1"/>
    </source>
</evidence>
<accession>A0A455W565</accession>
<gene>
    <name evidence="1" type="ORF">YBY_23350</name>
</gene>
<dbReference type="PROSITE" id="PS51257">
    <property type="entry name" value="PROKAR_LIPOPROTEIN"/>
    <property type="match status" value="1"/>
</dbReference>
<dbReference type="AlphaFoldDB" id="A0A455W565"/>
<sequence>MMNKVSLTVIVLAGLFTLAGCKDRVIWDDNGKVESATEDREIWDSKGKMNTGDRKIWVDQDGKEVIK</sequence>
<dbReference type="EMBL" id="AP019537">
    <property type="protein sequence ID" value="BBJ04486.1"/>
    <property type="molecule type" value="Genomic_DNA"/>
</dbReference>
<name>A0A455W565_MARNT</name>
<reference evidence="1" key="1">
    <citation type="submission" date="2019-03" db="EMBL/GenBank/DDBJ databases">
        <title>Whole genome analysis of nitrate-reducing bacteria Marinobacter hydrocarbonoclasticus YB03.</title>
        <authorList>
            <person name="Azam A.H."/>
            <person name="Yuk S.R."/>
            <person name="Kamarisima K."/>
            <person name="Miyanaga K."/>
            <person name="Tanji Y."/>
        </authorList>
    </citation>
    <scope>NUCLEOTIDE SEQUENCE</scope>
    <source>
        <strain evidence="1">YB03</strain>
    </source>
</reference>